<dbReference type="SUPFAM" id="SSF47090">
    <property type="entry name" value="PGBD-like"/>
    <property type="match status" value="1"/>
</dbReference>
<organism evidence="2">
    <name type="scientific">Pedococcus sp. KACC 23699</name>
    <dbReference type="NCBI Taxonomy" id="3149228"/>
    <lineage>
        <taxon>Bacteria</taxon>
        <taxon>Bacillati</taxon>
        <taxon>Actinomycetota</taxon>
        <taxon>Actinomycetes</taxon>
        <taxon>Micrococcales</taxon>
        <taxon>Intrasporangiaceae</taxon>
        <taxon>Pedococcus</taxon>
    </lineage>
</organism>
<accession>A0AAU7JR33</accession>
<proteinExistence type="predicted"/>
<reference evidence="2" key="1">
    <citation type="submission" date="2024-05" db="EMBL/GenBank/DDBJ databases">
        <authorList>
            <person name="Kim S."/>
            <person name="Heo J."/>
            <person name="Choi H."/>
            <person name="Choi Y."/>
            <person name="Kwon S.-W."/>
            <person name="Kim Y."/>
        </authorList>
    </citation>
    <scope>NUCLEOTIDE SEQUENCE</scope>
    <source>
        <strain evidence="2">KACC 23699</strain>
    </source>
</reference>
<dbReference type="AlphaFoldDB" id="A0AAU7JR33"/>
<name>A0AAU7JR33_9MICO</name>
<dbReference type="InterPro" id="IPR036365">
    <property type="entry name" value="PGBD-like_sf"/>
</dbReference>
<dbReference type="RefSeq" id="WP_406830269.1">
    <property type="nucleotide sequence ID" value="NZ_CP157483.1"/>
</dbReference>
<dbReference type="InterPro" id="IPR002477">
    <property type="entry name" value="Peptidoglycan-bd-like"/>
</dbReference>
<evidence type="ECO:0000259" key="1">
    <source>
        <dbReference type="Pfam" id="PF01471"/>
    </source>
</evidence>
<dbReference type="Gene3D" id="1.10.101.10">
    <property type="entry name" value="PGBD-like superfamily/PGBD"/>
    <property type="match status" value="1"/>
</dbReference>
<sequence length="95" mass="10047">MDGIVGPQTWGALIVTVQRGSTGYAVRGVQEEFQFRNLSGDPSKGLQVDGIFGPKTEEAVRGFQQAIHADVSSVVVDGIVGPMTWQALVSGMLSL</sequence>
<feature type="domain" description="Peptidoglycan binding-like" evidence="1">
    <location>
        <begin position="30"/>
        <end position="88"/>
    </location>
</feature>
<dbReference type="InterPro" id="IPR036366">
    <property type="entry name" value="PGBDSf"/>
</dbReference>
<protein>
    <submittedName>
        <fullName evidence="2">Peptidoglycan-binding protein</fullName>
    </submittedName>
</protein>
<gene>
    <name evidence="2" type="ORF">ABEG17_14905</name>
</gene>
<dbReference type="EMBL" id="CP157483">
    <property type="protein sequence ID" value="XBO42847.1"/>
    <property type="molecule type" value="Genomic_DNA"/>
</dbReference>
<evidence type="ECO:0000313" key="2">
    <source>
        <dbReference type="EMBL" id="XBO42847.1"/>
    </source>
</evidence>
<dbReference type="Pfam" id="PF01471">
    <property type="entry name" value="PG_binding_1"/>
    <property type="match status" value="1"/>
</dbReference>